<evidence type="ECO:0000256" key="5">
    <source>
        <dbReference type="ARBA" id="ARBA00022525"/>
    </source>
</evidence>
<keyword evidence="20" id="KW-1185">Reference proteome</keyword>
<evidence type="ECO:0000256" key="7">
    <source>
        <dbReference type="ARBA" id="ARBA00022622"/>
    </source>
</evidence>
<dbReference type="PANTHER" id="PTHR37928:SF2">
    <property type="entry name" value="GPI ANCHORED CFEM DOMAIN PROTEIN (AFU_ORTHOLOGUE AFUA_6G10580)"/>
    <property type="match status" value="1"/>
</dbReference>
<name>A0A3E2HS49_SCYLI</name>
<dbReference type="SMART" id="SM00747">
    <property type="entry name" value="CFEM"/>
    <property type="match status" value="1"/>
</dbReference>
<feature type="signal peptide" evidence="17">
    <location>
        <begin position="1"/>
        <end position="18"/>
    </location>
</feature>
<evidence type="ECO:0000256" key="10">
    <source>
        <dbReference type="ARBA" id="ARBA00023004"/>
    </source>
</evidence>
<keyword evidence="10 15" id="KW-0408">Iron</keyword>
<comment type="caution">
    <text evidence="19">The sequence shown here is derived from an EMBL/GenBank/DDBJ whole genome shotgun (WGS) entry which is preliminary data.</text>
</comment>
<dbReference type="GO" id="GO:0005886">
    <property type="term" value="C:plasma membrane"/>
    <property type="evidence" value="ECO:0007669"/>
    <property type="project" value="UniProtKB-SubCell"/>
</dbReference>
<evidence type="ECO:0000256" key="9">
    <source>
        <dbReference type="ARBA" id="ARBA00022729"/>
    </source>
</evidence>
<evidence type="ECO:0000313" key="20">
    <source>
        <dbReference type="Proteomes" id="UP000258309"/>
    </source>
</evidence>
<evidence type="ECO:0000256" key="4">
    <source>
        <dbReference type="ARBA" id="ARBA00022475"/>
    </source>
</evidence>
<dbReference type="PROSITE" id="PS52012">
    <property type="entry name" value="CFEM"/>
    <property type="match status" value="1"/>
</dbReference>
<evidence type="ECO:0000256" key="2">
    <source>
        <dbReference type="ARBA" id="ARBA00004613"/>
    </source>
</evidence>
<dbReference type="GO" id="GO:0046872">
    <property type="term" value="F:metal ion binding"/>
    <property type="evidence" value="ECO:0007669"/>
    <property type="project" value="UniProtKB-UniRule"/>
</dbReference>
<dbReference type="PANTHER" id="PTHR37928">
    <property type="entry name" value="CFEM DOMAIN PROTEIN (AFU_ORTHOLOGUE AFUA_6G14090)"/>
    <property type="match status" value="1"/>
</dbReference>
<feature type="chain" id="PRO_5017597980" description="CFEM domain-containing protein" evidence="17">
    <location>
        <begin position="19"/>
        <end position="223"/>
    </location>
</feature>
<feature type="disulfide bond" evidence="15">
    <location>
        <begin position="53"/>
        <end position="86"/>
    </location>
</feature>
<feature type="domain" description="CFEM" evidence="18">
    <location>
        <begin position="1"/>
        <end position="114"/>
    </location>
</feature>
<evidence type="ECO:0000259" key="18">
    <source>
        <dbReference type="PROSITE" id="PS52012"/>
    </source>
</evidence>
<evidence type="ECO:0000256" key="13">
    <source>
        <dbReference type="ARBA" id="ARBA00023180"/>
    </source>
</evidence>
<dbReference type="InterPro" id="IPR008427">
    <property type="entry name" value="Extracellular_membr_CFEM_dom"/>
</dbReference>
<sequence>MKLSILAVATALAGSVVGQSISDLPTCAQSCVTQFTSGSSIGGCSGIDIACICSSPSFLSNIACCLAGACNQADQVAATNFAQSLCKTAGVTNLPDAVSCLTGTATPTTTATRASQSSSSSTSAVTTHSSTSTSTPSASATSAASAASSPPSSSTSSVSSSASSSAAAQTTSSAAAASGAAVSTSGSSSSSTSATATPNAGPQNVVGMGAGILGGFAAAVALL</sequence>
<dbReference type="GO" id="GO:0005576">
    <property type="term" value="C:extracellular region"/>
    <property type="evidence" value="ECO:0007669"/>
    <property type="project" value="UniProtKB-SubCell"/>
</dbReference>
<keyword evidence="11" id="KW-0472">Membrane</keyword>
<evidence type="ECO:0000256" key="1">
    <source>
        <dbReference type="ARBA" id="ARBA00004609"/>
    </source>
</evidence>
<keyword evidence="9 17" id="KW-0732">Signal</keyword>
<evidence type="ECO:0000256" key="8">
    <source>
        <dbReference type="ARBA" id="ARBA00022723"/>
    </source>
</evidence>
<comment type="subcellular location">
    <subcellularLocation>
        <location evidence="1">Cell membrane</location>
        <topology evidence="1">Lipid-anchor</topology>
        <topology evidence="1">GPI-anchor</topology>
    </subcellularLocation>
    <subcellularLocation>
        <location evidence="2">Secreted</location>
    </subcellularLocation>
</comment>
<evidence type="ECO:0000256" key="15">
    <source>
        <dbReference type="PROSITE-ProRule" id="PRU01356"/>
    </source>
</evidence>
<reference evidence="19 20" key="1">
    <citation type="submission" date="2018-05" db="EMBL/GenBank/DDBJ databases">
        <title>Draft genome sequence of Scytalidium lignicola DSM 105466, a ubiquitous saprotrophic fungus.</title>
        <authorList>
            <person name="Buettner E."/>
            <person name="Gebauer A.M."/>
            <person name="Hofrichter M."/>
            <person name="Liers C."/>
            <person name="Kellner H."/>
        </authorList>
    </citation>
    <scope>NUCLEOTIDE SEQUENCE [LARGE SCALE GENOMIC DNA]</scope>
    <source>
        <strain evidence="19 20">DSM 105466</strain>
    </source>
</reference>
<keyword evidence="14" id="KW-0449">Lipoprotein</keyword>
<evidence type="ECO:0000256" key="6">
    <source>
        <dbReference type="ARBA" id="ARBA00022617"/>
    </source>
</evidence>
<evidence type="ECO:0000256" key="14">
    <source>
        <dbReference type="ARBA" id="ARBA00023288"/>
    </source>
</evidence>
<evidence type="ECO:0000256" key="3">
    <source>
        <dbReference type="ARBA" id="ARBA00010031"/>
    </source>
</evidence>
<feature type="region of interest" description="Disordered" evidence="16">
    <location>
        <begin position="182"/>
        <end position="202"/>
    </location>
</feature>
<gene>
    <name evidence="19" type="ORF">B7463_g240</name>
</gene>
<keyword evidence="7" id="KW-0336">GPI-anchor</keyword>
<dbReference type="GO" id="GO:0098552">
    <property type="term" value="C:side of membrane"/>
    <property type="evidence" value="ECO:0007669"/>
    <property type="project" value="UniProtKB-KW"/>
</dbReference>
<keyword evidence="4" id="KW-1003">Cell membrane</keyword>
<feature type="region of interest" description="Disordered" evidence="16">
    <location>
        <begin position="108"/>
        <end position="160"/>
    </location>
</feature>
<dbReference type="AlphaFoldDB" id="A0A3E2HS49"/>
<organism evidence="19 20">
    <name type="scientific">Scytalidium lignicola</name>
    <name type="common">Hyphomycete</name>
    <dbReference type="NCBI Taxonomy" id="5539"/>
    <lineage>
        <taxon>Eukaryota</taxon>
        <taxon>Fungi</taxon>
        <taxon>Dikarya</taxon>
        <taxon>Ascomycota</taxon>
        <taxon>Pezizomycotina</taxon>
        <taxon>Leotiomycetes</taxon>
        <taxon>Leotiomycetes incertae sedis</taxon>
        <taxon>Scytalidium</taxon>
    </lineage>
</organism>
<evidence type="ECO:0000256" key="17">
    <source>
        <dbReference type="SAM" id="SignalP"/>
    </source>
</evidence>
<dbReference type="STRING" id="5539.A0A3E2HS49"/>
<feature type="disulfide bond" evidence="15">
    <location>
        <begin position="44"/>
        <end position="51"/>
    </location>
</feature>
<protein>
    <recommendedName>
        <fullName evidence="18">CFEM domain-containing protein</fullName>
    </recommendedName>
</protein>
<feature type="binding site" description="axial binding residue" evidence="15">
    <location>
        <position position="48"/>
    </location>
    <ligand>
        <name>heme</name>
        <dbReference type="ChEBI" id="CHEBI:30413"/>
    </ligand>
    <ligandPart>
        <name>Fe</name>
        <dbReference type="ChEBI" id="CHEBI:18248"/>
    </ligandPart>
</feature>
<feature type="non-terminal residue" evidence="19">
    <location>
        <position position="1"/>
    </location>
</feature>
<evidence type="ECO:0000256" key="16">
    <source>
        <dbReference type="SAM" id="MobiDB-lite"/>
    </source>
</evidence>
<keyword evidence="6 15" id="KW-0349">Heme</keyword>
<evidence type="ECO:0000313" key="19">
    <source>
        <dbReference type="EMBL" id="RFU36122.1"/>
    </source>
</evidence>
<comment type="similarity">
    <text evidence="3">Belongs to the RBT5 family.</text>
</comment>
<dbReference type="OrthoDB" id="3065412at2759"/>
<comment type="caution">
    <text evidence="15">Lacks conserved residue(s) required for the propagation of feature annotation.</text>
</comment>
<dbReference type="InterPro" id="IPR051735">
    <property type="entry name" value="CFEM_domain"/>
</dbReference>
<keyword evidence="8 15" id="KW-0479">Metal-binding</keyword>
<evidence type="ECO:0000256" key="12">
    <source>
        <dbReference type="ARBA" id="ARBA00023157"/>
    </source>
</evidence>
<keyword evidence="13" id="KW-0325">Glycoprotein</keyword>
<dbReference type="Pfam" id="PF05730">
    <property type="entry name" value="CFEM"/>
    <property type="match status" value="1"/>
</dbReference>
<keyword evidence="5" id="KW-0964">Secreted</keyword>
<dbReference type="EMBL" id="NCSJ02000002">
    <property type="protein sequence ID" value="RFU36122.1"/>
    <property type="molecule type" value="Genomic_DNA"/>
</dbReference>
<proteinExistence type="inferred from homology"/>
<evidence type="ECO:0000256" key="11">
    <source>
        <dbReference type="ARBA" id="ARBA00023136"/>
    </source>
</evidence>
<keyword evidence="12 15" id="KW-1015">Disulfide bond</keyword>
<feature type="non-terminal residue" evidence="19">
    <location>
        <position position="223"/>
    </location>
</feature>
<feature type="compositionally biased region" description="Low complexity" evidence="16">
    <location>
        <begin position="182"/>
        <end position="198"/>
    </location>
</feature>
<accession>A0A3E2HS49</accession>
<dbReference type="OMA" id="DVACCIA"/>
<dbReference type="Proteomes" id="UP000258309">
    <property type="component" value="Unassembled WGS sequence"/>
</dbReference>